<feature type="region of interest" description="Disordered" evidence="1">
    <location>
        <begin position="110"/>
        <end position="138"/>
    </location>
</feature>
<evidence type="ECO:0000313" key="4">
    <source>
        <dbReference type="Proteomes" id="UP000655044"/>
    </source>
</evidence>
<evidence type="ECO:0000313" key="3">
    <source>
        <dbReference type="EMBL" id="GIH89000.1"/>
    </source>
</evidence>
<sequence>MVFTTCTSWAVCVGLGAEVVWAALGTAVVCMGLGAVVLCMGRGAEVVWTGLGIEAVCLGRGAEVVRCVGSAEATGWVEGGESAGPRDGAGSPVPGSCPVAAGPGEAVPVTLGEGVGAPTGSAGPDDGQEGGGAAPFLSSAVPRGPILASAKTPLCSTSRTPNQAIEIAMTVAPNHTAIKPSVCRMR</sequence>
<accession>A0A8J3WGY0</accession>
<keyword evidence="2" id="KW-0472">Membrane</keyword>
<keyword evidence="4" id="KW-1185">Reference proteome</keyword>
<dbReference type="Proteomes" id="UP000655044">
    <property type="component" value="Unassembled WGS sequence"/>
</dbReference>
<feature type="transmembrane region" description="Helical" evidence="2">
    <location>
        <begin position="20"/>
        <end position="41"/>
    </location>
</feature>
<keyword evidence="2" id="KW-0812">Transmembrane</keyword>
<evidence type="ECO:0000256" key="2">
    <source>
        <dbReference type="SAM" id="Phobius"/>
    </source>
</evidence>
<feature type="region of interest" description="Disordered" evidence="1">
    <location>
        <begin position="76"/>
        <end position="97"/>
    </location>
</feature>
<organism evidence="3 4">
    <name type="scientific">Planobispora rosea</name>
    <dbReference type="NCBI Taxonomy" id="35762"/>
    <lineage>
        <taxon>Bacteria</taxon>
        <taxon>Bacillati</taxon>
        <taxon>Actinomycetota</taxon>
        <taxon>Actinomycetes</taxon>
        <taxon>Streptosporangiales</taxon>
        <taxon>Streptosporangiaceae</taxon>
        <taxon>Planobispora</taxon>
    </lineage>
</organism>
<comment type="caution">
    <text evidence="3">The sequence shown here is derived from an EMBL/GenBank/DDBJ whole genome shotgun (WGS) entry which is preliminary data.</text>
</comment>
<dbReference type="EMBL" id="BOOI01000098">
    <property type="protein sequence ID" value="GIH89000.1"/>
    <property type="molecule type" value="Genomic_DNA"/>
</dbReference>
<proteinExistence type="predicted"/>
<reference evidence="3" key="1">
    <citation type="submission" date="2021-01" db="EMBL/GenBank/DDBJ databases">
        <title>Whole genome shotgun sequence of Planobispora rosea NBRC 15558.</title>
        <authorList>
            <person name="Komaki H."/>
            <person name="Tamura T."/>
        </authorList>
    </citation>
    <scope>NUCLEOTIDE SEQUENCE</scope>
    <source>
        <strain evidence="3">NBRC 15558</strain>
    </source>
</reference>
<protein>
    <submittedName>
        <fullName evidence="3">Uncharacterized protein</fullName>
    </submittedName>
</protein>
<gene>
    <name evidence="3" type="ORF">Pro02_74080</name>
</gene>
<dbReference type="AlphaFoldDB" id="A0A8J3WGY0"/>
<name>A0A8J3WGY0_PLARO</name>
<evidence type="ECO:0000256" key="1">
    <source>
        <dbReference type="SAM" id="MobiDB-lite"/>
    </source>
</evidence>
<keyword evidence="2" id="KW-1133">Transmembrane helix</keyword>